<evidence type="ECO:0000313" key="5">
    <source>
        <dbReference type="EMBL" id="SEK60848.1"/>
    </source>
</evidence>
<feature type="compositionally biased region" description="Pro residues" evidence="2">
    <location>
        <begin position="363"/>
        <end position="372"/>
    </location>
</feature>
<keyword evidence="6" id="KW-1185">Reference proteome</keyword>
<dbReference type="EMBL" id="FOAN01000001">
    <property type="protein sequence ID" value="SEK60848.1"/>
    <property type="molecule type" value="Genomic_DNA"/>
</dbReference>
<dbReference type="Pfam" id="PF00691">
    <property type="entry name" value="OmpA"/>
    <property type="match status" value="1"/>
</dbReference>
<keyword evidence="3" id="KW-0732">Signal</keyword>
<feature type="chain" id="PRO_5011445677" evidence="3">
    <location>
        <begin position="24"/>
        <end position="785"/>
    </location>
</feature>
<protein>
    <submittedName>
        <fullName evidence="5">OmpA family protein</fullName>
    </submittedName>
</protein>
<feature type="signal peptide" evidence="3">
    <location>
        <begin position="1"/>
        <end position="23"/>
    </location>
</feature>
<feature type="domain" description="OmpA-like" evidence="4">
    <location>
        <begin position="666"/>
        <end position="785"/>
    </location>
</feature>
<dbReference type="Gene3D" id="3.40.1520.20">
    <property type="match status" value="4"/>
</dbReference>
<dbReference type="AlphaFoldDB" id="A0A1H7IEI3"/>
<dbReference type="Proteomes" id="UP000199664">
    <property type="component" value="Unassembled WGS sequence"/>
</dbReference>
<evidence type="ECO:0000259" key="4">
    <source>
        <dbReference type="PROSITE" id="PS51123"/>
    </source>
</evidence>
<dbReference type="RefSeq" id="WP_091830187.1">
    <property type="nucleotide sequence ID" value="NZ_FOAN01000001.1"/>
</dbReference>
<dbReference type="InterPro" id="IPR050330">
    <property type="entry name" value="Bact_OuterMem_StrucFunc"/>
</dbReference>
<dbReference type="PANTHER" id="PTHR30329:SF21">
    <property type="entry name" value="LIPOPROTEIN YIAD-RELATED"/>
    <property type="match status" value="1"/>
</dbReference>
<name>A0A1H7IEI3_9HYPH</name>
<feature type="compositionally biased region" description="Pro residues" evidence="2">
    <location>
        <begin position="341"/>
        <end position="356"/>
    </location>
</feature>
<sequence length="785" mass="80816">MARQAGWLWGLVPLSLVWAAANALNTEPVRRDIEARALAASAVAGSAAGARGVSVRVSGRDVYLDGEAVTADGASKALAQLQSEFGVRRVLGGLTQVIAQKPYSWSATRQGNLVTLSGFVPDEATAMATLAAARALGPGFKVDDQQKVAFGAPVGFAELAAQLMRDLGQLSTGKVALDDTRYCVEGTAATPQSFQSLREGAASASPKGFTRVDCMLSPATVSPYRWSAEKTASGAVTVTGYYPSDAARREIGALLGRTFSSAGAVTDRMLQAAGEPPAFASRVARAVADLARLRSGKVELDGAAYRISGQGPDGYEACEALKLNIAQGDGPDSVALASVTCPPPPPPAPKSEPAPVPSVDVPPTGPATPSVPAPASQPSAPASQPSAPVNPIPAAPGPAATAEPRPAPPIAPRPLQWRAEKSESGIVLSGAAPDAAAKAAALEAARAALSGGEVIDRTVIEAGQRGGPDYGEATRFALGLLGRMAQGSVSLAGSALSLTGAAADKAGWQVLDDALKGKALPAGLSLSGRPALTLRSYGFSASIDRSGGYLSGYLPDAAAKDAIAALIEASPLRGRISDETEILPAAPTGFGVAARGAVQDLLRLDLGSASVVDREVNVRGLTCRALIRDEVQTNLASGLPDSFSGKAEIGMRQTGCVIDPPSNCQNELDALTQRYYVMFGQGTAVVTLDPVTERAMTEAAAILKQCPASRVTIEGHANLDGERSGFNNLDLSSRRALRVREELIRRGIGPAQLEVKGYGTDRPLVAHGDPEARVKNRRVQFTVAK</sequence>
<dbReference type="InterPro" id="IPR036737">
    <property type="entry name" value="OmpA-like_sf"/>
</dbReference>
<gene>
    <name evidence="5" type="ORF">SAMN04515666_101953</name>
</gene>
<dbReference type="PROSITE" id="PS51123">
    <property type="entry name" value="OMPA_2"/>
    <property type="match status" value="1"/>
</dbReference>
<reference evidence="6" key="1">
    <citation type="submission" date="2016-10" db="EMBL/GenBank/DDBJ databases">
        <authorList>
            <person name="Varghese N."/>
            <person name="Submissions S."/>
        </authorList>
    </citation>
    <scope>NUCLEOTIDE SEQUENCE [LARGE SCALE GENOMIC DNA]</scope>
    <source>
        <strain evidence="6">LMG 26383,CCUG 61248,R- 45681</strain>
    </source>
</reference>
<dbReference type="PANTHER" id="PTHR30329">
    <property type="entry name" value="STATOR ELEMENT OF FLAGELLAR MOTOR COMPLEX"/>
    <property type="match status" value="1"/>
</dbReference>
<dbReference type="CDD" id="cd07185">
    <property type="entry name" value="OmpA_C-like"/>
    <property type="match status" value="1"/>
</dbReference>
<evidence type="ECO:0000256" key="2">
    <source>
        <dbReference type="SAM" id="MobiDB-lite"/>
    </source>
</evidence>
<dbReference type="InterPro" id="IPR006665">
    <property type="entry name" value="OmpA-like"/>
</dbReference>
<accession>A0A1H7IEI3</accession>
<dbReference type="OrthoDB" id="5525824at2"/>
<evidence type="ECO:0000313" key="6">
    <source>
        <dbReference type="Proteomes" id="UP000199664"/>
    </source>
</evidence>
<organism evidence="5 6">
    <name type="scientific">Bosea lupini</name>
    <dbReference type="NCBI Taxonomy" id="1036779"/>
    <lineage>
        <taxon>Bacteria</taxon>
        <taxon>Pseudomonadati</taxon>
        <taxon>Pseudomonadota</taxon>
        <taxon>Alphaproteobacteria</taxon>
        <taxon>Hyphomicrobiales</taxon>
        <taxon>Boseaceae</taxon>
        <taxon>Bosea</taxon>
    </lineage>
</organism>
<dbReference type="STRING" id="1036779.SAMN04515666_101953"/>
<dbReference type="SUPFAM" id="SSF103088">
    <property type="entry name" value="OmpA-like"/>
    <property type="match status" value="1"/>
</dbReference>
<feature type="region of interest" description="Disordered" evidence="2">
    <location>
        <begin position="334"/>
        <end position="413"/>
    </location>
</feature>
<keyword evidence="1" id="KW-0472">Membrane</keyword>
<dbReference type="Gene3D" id="3.30.1330.60">
    <property type="entry name" value="OmpA-like domain"/>
    <property type="match status" value="1"/>
</dbReference>
<evidence type="ECO:0000256" key="1">
    <source>
        <dbReference type="PROSITE-ProRule" id="PRU00473"/>
    </source>
</evidence>
<evidence type="ECO:0000256" key="3">
    <source>
        <dbReference type="SAM" id="SignalP"/>
    </source>
</evidence>
<proteinExistence type="predicted"/>
<feature type="compositionally biased region" description="Low complexity" evidence="2">
    <location>
        <begin position="373"/>
        <end position="387"/>
    </location>
</feature>
<dbReference type="GO" id="GO:0016020">
    <property type="term" value="C:membrane"/>
    <property type="evidence" value="ECO:0007669"/>
    <property type="project" value="UniProtKB-UniRule"/>
</dbReference>